<dbReference type="AlphaFoldDB" id="A0A0N7KII5"/>
<organism evidence="2 3">
    <name type="scientific">Oryza sativa subsp. japonica</name>
    <name type="common">Rice</name>
    <dbReference type="NCBI Taxonomy" id="39947"/>
    <lineage>
        <taxon>Eukaryota</taxon>
        <taxon>Viridiplantae</taxon>
        <taxon>Streptophyta</taxon>
        <taxon>Embryophyta</taxon>
        <taxon>Tracheophyta</taxon>
        <taxon>Spermatophyta</taxon>
        <taxon>Magnoliopsida</taxon>
        <taxon>Liliopsida</taxon>
        <taxon>Poales</taxon>
        <taxon>Poaceae</taxon>
        <taxon>BOP clade</taxon>
        <taxon>Oryzoideae</taxon>
        <taxon>Oryzeae</taxon>
        <taxon>Oryzinae</taxon>
        <taxon>Oryza</taxon>
        <taxon>Oryza sativa</taxon>
    </lineage>
</organism>
<feature type="region of interest" description="Disordered" evidence="1">
    <location>
        <begin position="1"/>
        <end position="25"/>
    </location>
</feature>
<reference evidence="3" key="1">
    <citation type="journal article" date="2005" name="Nature">
        <title>The map-based sequence of the rice genome.</title>
        <authorList>
            <consortium name="International rice genome sequencing project (IRGSP)"/>
            <person name="Matsumoto T."/>
            <person name="Wu J."/>
            <person name="Kanamori H."/>
            <person name="Katayose Y."/>
            <person name="Fujisawa M."/>
            <person name="Namiki N."/>
            <person name="Mizuno H."/>
            <person name="Yamamoto K."/>
            <person name="Antonio B.A."/>
            <person name="Baba T."/>
            <person name="Sakata K."/>
            <person name="Nagamura Y."/>
            <person name="Aoki H."/>
            <person name="Arikawa K."/>
            <person name="Arita K."/>
            <person name="Bito T."/>
            <person name="Chiden Y."/>
            <person name="Fujitsuka N."/>
            <person name="Fukunaka R."/>
            <person name="Hamada M."/>
            <person name="Harada C."/>
            <person name="Hayashi A."/>
            <person name="Hijishita S."/>
            <person name="Honda M."/>
            <person name="Hosokawa S."/>
            <person name="Ichikawa Y."/>
            <person name="Idonuma A."/>
            <person name="Iijima M."/>
            <person name="Ikeda M."/>
            <person name="Ikeno M."/>
            <person name="Ito K."/>
            <person name="Ito S."/>
            <person name="Ito T."/>
            <person name="Ito Y."/>
            <person name="Ito Y."/>
            <person name="Iwabuchi A."/>
            <person name="Kamiya K."/>
            <person name="Karasawa W."/>
            <person name="Kurita K."/>
            <person name="Katagiri S."/>
            <person name="Kikuta A."/>
            <person name="Kobayashi H."/>
            <person name="Kobayashi N."/>
            <person name="Machita K."/>
            <person name="Maehara T."/>
            <person name="Masukawa M."/>
            <person name="Mizubayashi T."/>
            <person name="Mukai Y."/>
            <person name="Nagasaki H."/>
            <person name="Nagata Y."/>
            <person name="Naito S."/>
            <person name="Nakashima M."/>
            <person name="Nakama Y."/>
            <person name="Nakamichi Y."/>
            <person name="Nakamura M."/>
            <person name="Meguro A."/>
            <person name="Negishi M."/>
            <person name="Ohta I."/>
            <person name="Ohta T."/>
            <person name="Okamoto M."/>
            <person name="Ono N."/>
            <person name="Saji S."/>
            <person name="Sakaguchi M."/>
            <person name="Sakai K."/>
            <person name="Shibata M."/>
            <person name="Shimokawa T."/>
            <person name="Song J."/>
            <person name="Takazaki Y."/>
            <person name="Terasawa K."/>
            <person name="Tsugane M."/>
            <person name="Tsuji K."/>
            <person name="Ueda S."/>
            <person name="Waki K."/>
            <person name="Yamagata H."/>
            <person name="Yamamoto M."/>
            <person name="Yamamoto S."/>
            <person name="Yamane H."/>
            <person name="Yoshiki S."/>
            <person name="Yoshihara R."/>
            <person name="Yukawa K."/>
            <person name="Zhong H."/>
            <person name="Yano M."/>
            <person name="Yuan Q."/>
            <person name="Ouyang S."/>
            <person name="Liu J."/>
            <person name="Jones K.M."/>
            <person name="Gansberger K."/>
            <person name="Moffat K."/>
            <person name="Hill J."/>
            <person name="Bera J."/>
            <person name="Fadrosh D."/>
            <person name="Jin S."/>
            <person name="Johri S."/>
            <person name="Kim M."/>
            <person name="Overton L."/>
            <person name="Reardon M."/>
            <person name="Tsitrin T."/>
            <person name="Vuong H."/>
            <person name="Weaver B."/>
            <person name="Ciecko A."/>
            <person name="Tallon L."/>
            <person name="Jackson J."/>
            <person name="Pai G."/>
            <person name="Aken S.V."/>
            <person name="Utterback T."/>
            <person name="Reidmuller S."/>
            <person name="Feldblyum T."/>
            <person name="Hsiao J."/>
            <person name="Zismann V."/>
            <person name="Iobst S."/>
            <person name="de Vazeille A.R."/>
            <person name="Buell C.R."/>
            <person name="Ying K."/>
            <person name="Li Y."/>
            <person name="Lu T."/>
            <person name="Huang Y."/>
            <person name="Zhao Q."/>
            <person name="Feng Q."/>
            <person name="Zhang L."/>
            <person name="Zhu J."/>
            <person name="Weng Q."/>
            <person name="Mu J."/>
            <person name="Lu Y."/>
            <person name="Fan D."/>
            <person name="Liu Y."/>
            <person name="Guan J."/>
            <person name="Zhang Y."/>
            <person name="Yu S."/>
            <person name="Liu X."/>
            <person name="Zhang Y."/>
            <person name="Hong G."/>
            <person name="Han B."/>
            <person name="Choisne N."/>
            <person name="Demange N."/>
            <person name="Orjeda G."/>
            <person name="Samain S."/>
            <person name="Cattolico L."/>
            <person name="Pelletier E."/>
            <person name="Couloux A."/>
            <person name="Segurens B."/>
            <person name="Wincker P."/>
            <person name="D'Hont A."/>
            <person name="Scarpelli C."/>
            <person name="Weissenbach J."/>
            <person name="Salanoubat M."/>
            <person name="Quetier F."/>
            <person name="Yu Y."/>
            <person name="Kim H.R."/>
            <person name="Rambo T."/>
            <person name="Currie J."/>
            <person name="Collura K."/>
            <person name="Luo M."/>
            <person name="Yang T."/>
            <person name="Ammiraju J.S.S."/>
            <person name="Engler F."/>
            <person name="Soderlund C."/>
            <person name="Wing R.A."/>
            <person name="Palmer L.E."/>
            <person name="de la Bastide M."/>
            <person name="Spiegel L."/>
            <person name="Nascimento L."/>
            <person name="Zutavern T."/>
            <person name="O'Shaughnessy A."/>
            <person name="Dike S."/>
            <person name="Dedhia N."/>
            <person name="Preston R."/>
            <person name="Balija V."/>
            <person name="McCombie W.R."/>
            <person name="Chow T."/>
            <person name="Chen H."/>
            <person name="Chung M."/>
            <person name="Chen C."/>
            <person name="Shaw J."/>
            <person name="Wu H."/>
            <person name="Hsiao K."/>
            <person name="Chao Y."/>
            <person name="Chu M."/>
            <person name="Cheng C."/>
            <person name="Hour A."/>
            <person name="Lee P."/>
            <person name="Lin S."/>
            <person name="Lin Y."/>
            <person name="Liou J."/>
            <person name="Liu S."/>
            <person name="Hsing Y."/>
            <person name="Raghuvanshi S."/>
            <person name="Mohanty A."/>
            <person name="Bharti A.K."/>
            <person name="Gaur A."/>
            <person name="Gupta V."/>
            <person name="Kumar D."/>
            <person name="Ravi V."/>
            <person name="Vij S."/>
            <person name="Kapur A."/>
            <person name="Khurana P."/>
            <person name="Khurana P."/>
            <person name="Khurana J.P."/>
            <person name="Tyagi A.K."/>
            <person name="Gaikwad K."/>
            <person name="Singh A."/>
            <person name="Dalal V."/>
            <person name="Srivastava S."/>
            <person name="Dixit A."/>
            <person name="Pal A.K."/>
            <person name="Ghazi I.A."/>
            <person name="Yadav M."/>
            <person name="Pandit A."/>
            <person name="Bhargava A."/>
            <person name="Sureshbabu K."/>
            <person name="Batra K."/>
            <person name="Sharma T.R."/>
            <person name="Mohapatra T."/>
            <person name="Singh N.K."/>
            <person name="Messing J."/>
            <person name="Nelson A.B."/>
            <person name="Fuks G."/>
            <person name="Kavchok S."/>
            <person name="Keizer G."/>
            <person name="Linton E."/>
            <person name="Llaca V."/>
            <person name="Song R."/>
            <person name="Tanyolac B."/>
            <person name="Young S."/>
            <person name="Ho-Il K."/>
            <person name="Hahn J.H."/>
            <person name="Sangsakoo G."/>
            <person name="Vanavichit A."/>
            <person name="de Mattos Luiz.A.T."/>
            <person name="Zimmer P.D."/>
            <person name="Malone G."/>
            <person name="Dellagostin O."/>
            <person name="de Oliveira A.C."/>
            <person name="Bevan M."/>
            <person name="Bancroft I."/>
            <person name="Minx P."/>
            <person name="Cordum H."/>
            <person name="Wilson R."/>
            <person name="Cheng Z."/>
            <person name="Jin W."/>
            <person name="Jiang J."/>
            <person name="Leong S.A."/>
            <person name="Iwama H."/>
            <person name="Gojobori T."/>
            <person name="Itoh T."/>
            <person name="Niimura Y."/>
            <person name="Fujii Y."/>
            <person name="Habara T."/>
            <person name="Sakai H."/>
            <person name="Sato Y."/>
            <person name="Wilson G."/>
            <person name="Kumar K."/>
            <person name="McCouch S."/>
            <person name="Juretic N."/>
            <person name="Hoen D."/>
            <person name="Wright S."/>
            <person name="Bruskiewich R."/>
            <person name="Bureau T."/>
            <person name="Miyao A."/>
            <person name="Hirochika H."/>
            <person name="Nishikawa T."/>
            <person name="Kadowaki K."/>
            <person name="Sugiura M."/>
            <person name="Burr B."/>
            <person name="Sasaki T."/>
        </authorList>
    </citation>
    <scope>NUCLEOTIDE SEQUENCE [LARGE SCALE GENOMIC DNA]</scope>
    <source>
        <strain evidence="3">cv. Nipponbare</strain>
    </source>
</reference>
<dbReference type="PaxDb" id="39947-A0A0N7KII5"/>
<dbReference type="Proteomes" id="UP000059680">
    <property type="component" value="Chromosome 4"/>
</dbReference>
<proteinExistence type="predicted"/>
<dbReference type="EMBL" id="AP014960">
    <property type="protein sequence ID" value="BAS87713.1"/>
    <property type="molecule type" value="Genomic_DNA"/>
</dbReference>
<keyword evidence="3" id="KW-1185">Reference proteome</keyword>
<reference evidence="2 3" key="2">
    <citation type="journal article" date="2013" name="Plant Cell Physiol.">
        <title>Rice Annotation Project Database (RAP-DB): an integrative and interactive database for rice genomics.</title>
        <authorList>
            <person name="Sakai H."/>
            <person name="Lee S.S."/>
            <person name="Tanaka T."/>
            <person name="Numa H."/>
            <person name="Kim J."/>
            <person name="Kawahara Y."/>
            <person name="Wakimoto H."/>
            <person name="Yang C.C."/>
            <person name="Iwamoto M."/>
            <person name="Abe T."/>
            <person name="Yamada Y."/>
            <person name="Muto A."/>
            <person name="Inokuchi H."/>
            <person name="Ikemura T."/>
            <person name="Matsumoto T."/>
            <person name="Sasaki T."/>
            <person name="Itoh T."/>
        </authorList>
    </citation>
    <scope>NUCLEOTIDE SEQUENCE [LARGE SCALE GENOMIC DNA]</scope>
    <source>
        <strain evidence="3">cv. Nipponbare</strain>
    </source>
</reference>
<sequence length="156" mass="16903">MAMQREETQQRAHVEVREEEAMETNQELEAELLAGIGEGTSSAMEENDKLFYQEVDDRAQSEGSKSQFLHRVKSHLTLGMAYLAGAQAARNYGSPATIGGCCSVSGHDVASVPRGKLLQTQPQDQLLAHGDYLGLEKGRLTSQGQLAPAHKVPQAP</sequence>
<evidence type="ECO:0000313" key="3">
    <source>
        <dbReference type="Proteomes" id="UP000059680"/>
    </source>
</evidence>
<dbReference type="InParanoid" id="A0A0N7KII5"/>
<name>A0A0N7KII5_ORYSJ</name>
<evidence type="ECO:0000256" key="1">
    <source>
        <dbReference type="SAM" id="MobiDB-lite"/>
    </source>
</evidence>
<evidence type="ECO:0000313" key="2">
    <source>
        <dbReference type="EMBL" id="BAS87713.1"/>
    </source>
</evidence>
<accession>A0A0N7KII5</accession>
<protein>
    <submittedName>
        <fullName evidence="2">Os04g0132250 protein</fullName>
    </submittedName>
</protein>
<feature type="compositionally biased region" description="Basic and acidic residues" evidence="1">
    <location>
        <begin position="1"/>
        <end position="16"/>
    </location>
</feature>
<reference evidence="2 3" key="3">
    <citation type="journal article" date="2013" name="Rice">
        <title>Improvement of the Oryza sativa Nipponbare reference genome using next generation sequence and optical map data.</title>
        <authorList>
            <person name="Kawahara Y."/>
            <person name="de la Bastide M."/>
            <person name="Hamilton J.P."/>
            <person name="Kanamori H."/>
            <person name="McCombie W.R."/>
            <person name="Ouyang S."/>
            <person name="Schwartz D.C."/>
            <person name="Tanaka T."/>
            <person name="Wu J."/>
            <person name="Zhou S."/>
            <person name="Childs K.L."/>
            <person name="Davidson R.M."/>
            <person name="Lin H."/>
            <person name="Quesada-Ocampo L."/>
            <person name="Vaillancourt B."/>
            <person name="Sakai H."/>
            <person name="Lee S.S."/>
            <person name="Kim J."/>
            <person name="Numa H."/>
            <person name="Itoh T."/>
            <person name="Buell C.R."/>
            <person name="Matsumoto T."/>
        </authorList>
    </citation>
    <scope>NUCLEOTIDE SEQUENCE [LARGE SCALE GENOMIC DNA]</scope>
    <source>
        <strain evidence="3">cv. Nipponbare</strain>
    </source>
</reference>
<gene>
    <name evidence="2" type="ordered locus">Os04g0132250</name>
    <name evidence="2" type="ORF">OSNPB_040132250</name>
</gene>